<evidence type="ECO:0000256" key="4">
    <source>
        <dbReference type="ARBA" id="ARBA00022728"/>
    </source>
</evidence>
<name>A0AAD6IWW7_DREDA</name>
<evidence type="ECO:0000313" key="10">
    <source>
        <dbReference type="Proteomes" id="UP001221413"/>
    </source>
</evidence>
<feature type="coiled-coil region" evidence="7">
    <location>
        <begin position="131"/>
        <end position="176"/>
    </location>
</feature>
<sequence length="207" mass="23059">MSLINASHDSLPYIDRPLTPTTTSRVNALIHAELDPAHSSTPHPSLPSLPPPAFSEFVGAELERIAQGRPFAGGVDPSRYESQAAPSAESSDEEWRRTLQQAYATSTHLANRVTNLTLLSSFGQNSWLIGNSQMEGVLGHLERELVALKEETEATNRERKRRQVAVQDEMERLERRWKDGVGKVLEIEVASEMVFRETLAMRRAGQS</sequence>
<proteinExistence type="inferred from homology"/>
<accession>A0AAD6IWW7</accession>
<evidence type="ECO:0000313" key="9">
    <source>
        <dbReference type="EMBL" id="KAJ6257862.1"/>
    </source>
</evidence>
<comment type="caution">
    <text evidence="9">The sequence shown here is derived from an EMBL/GenBank/DDBJ whole genome shotgun (WGS) entry which is preliminary data.</text>
</comment>
<dbReference type="PANTHER" id="PTHR13296">
    <property type="entry name" value="BCAS2 PROTEIN"/>
    <property type="match status" value="1"/>
</dbReference>
<dbReference type="GO" id="GO:0071013">
    <property type="term" value="C:catalytic step 2 spliceosome"/>
    <property type="evidence" value="ECO:0007669"/>
    <property type="project" value="TreeGrafter"/>
</dbReference>
<keyword evidence="6" id="KW-0539">Nucleus</keyword>
<evidence type="ECO:0000256" key="3">
    <source>
        <dbReference type="ARBA" id="ARBA00022664"/>
    </source>
</evidence>
<keyword evidence="5" id="KW-0508">mRNA splicing</keyword>
<evidence type="ECO:0000256" key="7">
    <source>
        <dbReference type="SAM" id="Coils"/>
    </source>
</evidence>
<dbReference type="Pfam" id="PF05700">
    <property type="entry name" value="BCAS2"/>
    <property type="match status" value="1"/>
</dbReference>
<keyword evidence="4" id="KW-0747">Spliceosome</keyword>
<dbReference type="GO" id="GO:0008380">
    <property type="term" value="P:RNA splicing"/>
    <property type="evidence" value="ECO:0007669"/>
    <property type="project" value="UniProtKB-KW"/>
</dbReference>
<evidence type="ECO:0000256" key="2">
    <source>
        <dbReference type="ARBA" id="ARBA00010788"/>
    </source>
</evidence>
<dbReference type="GO" id="GO:0000974">
    <property type="term" value="C:Prp19 complex"/>
    <property type="evidence" value="ECO:0007669"/>
    <property type="project" value="TreeGrafter"/>
</dbReference>
<dbReference type="GO" id="GO:0071011">
    <property type="term" value="C:precatalytic spliceosome"/>
    <property type="evidence" value="ECO:0007669"/>
    <property type="project" value="TreeGrafter"/>
</dbReference>
<keyword evidence="3" id="KW-0507">mRNA processing</keyword>
<evidence type="ECO:0000256" key="8">
    <source>
        <dbReference type="SAM" id="MobiDB-lite"/>
    </source>
</evidence>
<dbReference type="Proteomes" id="UP001221413">
    <property type="component" value="Unassembled WGS sequence"/>
</dbReference>
<keyword evidence="10" id="KW-1185">Reference proteome</keyword>
<dbReference type="InterPro" id="IPR008409">
    <property type="entry name" value="SPF27"/>
</dbReference>
<evidence type="ECO:0000256" key="1">
    <source>
        <dbReference type="ARBA" id="ARBA00004123"/>
    </source>
</evidence>
<protein>
    <submittedName>
        <fullName evidence="9">Pre-mRNA-splicing factor</fullName>
    </submittedName>
</protein>
<feature type="region of interest" description="Disordered" evidence="8">
    <location>
        <begin position="70"/>
        <end position="96"/>
    </location>
</feature>
<reference evidence="9" key="1">
    <citation type="submission" date="2023-01" db="EMBL/GenBank/DDBJ databases">
        <title>The chitinases involved in constricting ring structure development in the nematode-trapping fungus Drechslerella dactyloides.</title>
        <authorList>
            <person name="Wang R."/>
            <person name="Zhang L."/>
            <person name="Tang P."/>
            <person name="Li S."/>
            <person name="Liang L."/>
        </authorList>
    </citation>
    <scope>NUCLEOTIDE SEQUENCE</scope>
    <source>
        <strain evidence="9">YMF1.00031</strain>
    </source>
</reference>
<comment type="subcellular location">
    <subcellularLocation>
        <location evidence="1">Nucleus</location>
    </subcellularLocation>
</comment>
<gene>
    <name evidence="9" type="ORF">Dda_7651</name>
</gene>
<keyword evidence="7" id="KW-0175">Coiled coil</keyword>
<feature type="compositionally biased region" description="Polar residues" evidence="8">
    <location>
        <begin position="80"/>
        <end position="89"/>
    </location>
</feature>
<organism evidence="9 10">
    <name type="scientific">Drechslerella dactyloides</name>
    <name type="common">Nematode-trapping fungus</name>
    <name type="synonym">Arthrobotrys dactyloides</name>
    <dbReference type="NCBI Taxonomy" id="74499"/>
    <lineage>
        <taxon>Eukaryota</taxon>
        <taxon>Fungi</taxon>
        <taxon>Dikarya</taxon>
        <taxon>Ascomycota</taxon>
        <taxon>Pezizomycotina</taxon>
        <taxon>Orbiliomycetes</taxon>
        <taxon>Orbiliales</taxon>
        <taxon>Orbiliaceae</taxon>
        <taxon>Drechslerella</taxon>
    </lineage>
</organism>
<dbReference type="AlphaFoldDB" id="A0AAD6IWW7"/>
<dbReference type="PANTHER" id="PTHR13296:SF0">
    <property type="entry name" value="PRE-MRNA-SPLICING FACTOR SPF27"/>
    <property type="match status" value="1"/>
</dbReference>
<dbReference type="EMBL" id="JAQGDS010000010">
    <property type="protein sequence ID" value="KAJ6257862.1"/>
    <property type="molecule type" value="Genomic_DNA"/>
</dbReference>
<evidence type="ECO:0000256" key="6">
    <source>
        <dbReference type="ARBA" id="ARBA00023242"/>
    </source>
</evidence>
<evidence type="ECO:0000256" key="5">
    <source>
        <dbReference type="ARBA" id="ARBA00023187"/>
    </source>
</evidence>
<comment type="similarity">
    <text evidence="2">Belongs to the SPF27 family.</text>
</comment>
<dbReference type="GO" id="GO:0006397">
    <property type="term" value="P:mRNA processing"/>
    <property type="evidence" value="ECO:0007669"/>
    <property type="project" value="UniProtKB-KW"/>
</dbReference>